<evidence type="ECO:0000313" key="10">
    <source>
        <dbReference type="Proteomes" id="UP000620559"/>
    </source>
</evidence>
<keyword evidence="4" id="KW-0808">Transferase</keyword>
<evidence type="ECO:0000256" key="4">
    <source>
        <dbReference type="ARBA" id="ARBA00022777"/>
    </source>
</evidence>
<keyword evidence="6" id="KW-0175">Coiled coil</keyword>
<dbReference type="PANTHER" id="PTHR43642:SF1">
    <property type="entry name" value="HYBRID SIGNAL TRANSDUCTION HISTIDINE KINASE G"/>
    <property type="match status" value="1"/>
</dbReference>
<dbReference type="SUPFAM" id="SSF55781">
    <property type="entry name" value="GAF domain-like"/>
    <property type="match status" value="1"/>
</dbReference>
<dbReference type="PROSITE" id="PS50011">
    <property type="entry name" value="PROTEIN_KINASE_DOM"/>
    <property type="match status" value="1"/>
</dbReference>
<dbReference type="Pfam" id="PF01590">
    <property type="entry name" value="GAF"/>
    <property type="match status" value="1"/>
</dbReference>
<dbReference type="Pfam" id="PF00069">
    <property type="entry name" value="Pkinase"/>
    <property type="match status" value="1"/>
</dbReference>
<gene>
    <name evidence="9" type="ORF">IQ247_00845</name>
</gene>
<dbReference type="InterPro" id="IPR041664">
    <property type="entry name" value="AAA_16"/>
</dbReference>
<dbReference type="InterPro" id="IPR008271">
    <property type="entry name" value="Ser/Thr_kinase_AS"/>
</dbReference>
<dbReference type="SMART" id="SM00065">
    <property type="entry name" value="GAF"/>
    <property type="match status" value="1"/>
</dbReference>
<dbReference type="SMART" id="SM00220">
    <property type="entry name" value="S_TKc"/>
    <property type="match status" value="1"/>
</dbReference>
<dbReference type="InterPro" id="IPR005467">
    <property type="entry name" value="His_kinase_dom"/>
</dbReference>
<dbReference type="InterPro" id="IPR029016">
    <property type="entry name" value="GAF-like_dom_sf"/>
</dbReference>
<evidence type="ECO:0000256" key="6">
    <source>
        <dbReference type="SAM" id="Coils"/>
    </source>
</evidence>
<feature type="domain" description="Protein kinase" evidence="7">
    <location>
        <begin position="14"/>
        <end position="282"/>
    </location>
</feature>
<protein>
    <recommendedName>
        <fullName evidence="2">histidine kinase</fullName>
        <ecNumber evidence="2">2.7.13.3</ecNumber>
    </recommendedName>
</protein>
<dbReference type="SUPFAM" id="SSF56112">
    <property type="entry name" value="Protein kinase-like (PK-like)"/>
    <property type="match status" value="1"/>
</dbReference>
<keyword evidence="3" id="KW-0597">Phosphoprotein</keyword>
<dbReference type="InterPro" id="IPR011009">
    <property type="entry name" value="Kinase-like_dom_sf"/>
</dbReference>
<keyword evidence="10" id="KW-1185">Reference proteome</keyword>
<name>A0A8J7F507_9CYAN</name>
<dbReference type="InterPro" id="IPR003594">
    <property type="entry name" value="HATPase_dom"/>
</dbReference>
<comment type="caution">
    <text evidence="9">The sequence shown here is derived from an EMBL/GenBank/DDBJ whole genome shotgun (WGS) entry which is preliminary data.</text>
</comment>
<dbReference type="Gene3D" id="3.40.50.300">
    <property type="entry name" value="P-loop containing nucleotide triphosphate hydrolases"/>
    <property type="match status" value="1"/>
</dbReference>
<proteinExistence type="predicted"/>
<evidence type="ECO:0000259" key="7">
    <source>
        <dbReference type="PROSITE" id="PS50011"/>
    </source>
</evidence>
<dbReference type="CDD" id="cd14014">
    <property type="entry name" value="STKc_PknB_like"/>
    <property type="match status" value="1"/>
</dbReference>
<dbReference type="Gene3D" id="1.10.510.10">
    <property type="entry name" value="Transferase(Phosphotransferase) domain 1"/>
    <property type="match status" value="1"/>
</dbReference>
<evidence type="ECO:0000256" key="2">
    <source>
        <dbReference type="ARBA" id="ARBA00012438"/>
    </source>
</evidence>
<dbReference type="Gene3D" id="3.30.565.10">
    <property type="entry name" value="Histidine kinase-like ATPase, C-terminal domain"/>
    <property type="match status" value="1"/>
</dbReference>
<dbReference type="PRINTS" id="PR00344">
    <property type="entry name" value="BCTRLSENSOR"/>
</dbReference>
<dbReference type="SMART" id="SM00388">
    <property type="entry name" value="HisKA"/>
    <property type="match status" value="1"/>
</dbReference>
<dbReference type="InterPro" id="IPR036890">
    <property type="entry name" value="HATPase_C_sf"/>
</dbReference>
<evidence type="ECO:0000256" key="1">
    <source>
        <dbReference type="ARBA" id="ARBA00000085"/>
    </source>
</evidence>
<dbReference type="InterPro" id="IPR003018">
    <property type="entry name" value="GAF"/>
</dbReference>
<keyword evidence="5" id="KW-0902">Two-component regulatory system</keyword>
<dbReference type="SUPFAM" id="SSF47384">
    <property type="entry name" value="Homodimeric domain of signal transducing histidine kinase"/>
    <property type="match status" value="1"/>
</dbReference>
<evidence type="ECO:0000256" key="3">
    <source>
        <dbReference type="ARBA" id="ARBA00022553"/>
    </source>
</evidence>
<dbReference type="InterPro" id="IPR036097">
    <property type="entry name" value="HisK_dim/P_sf"/>
</dbReference>
<dbReference type="Pfam" id="PF13191">
    <property type="entry name" value="AAA_16"/>
    <property type="match status" value="1"/>
</dbReference>
<dbReference type="Gene3D" id="1.10.287.130">
    <property type="match status" value="1"/>
</dbReference>
<feature type="domain" description="Histidine kinase" evidence="8">
    <location>
        <begin position="1648"/>
        <end position="1902"/>
    </location>
</feature>
<dbReference type="SUPFAM" id="SSF55874">
    <property type="entry name" value="ATPase domain of HSP90 chaperone/DNA topoisomerase II/histidine kinase"/>
    <property type="match status" value="1"/>
</dbReference>
<reference evidence="9" key="1">
    <citation type="submission" date="2020-10" db="EMBL/GenBank/DDBJ databases">
        <authorList>
            <person name="Castelo-Branco R."/>
            <person name="Eusebio N."/>
            <person name="Adriana R."/>
            <person name="Vieira A."/>
            <person name="Brugerolle De Fraissinette N."/>
            <person name="Rezende De Castro R."/>
            <person name="Schneider M.P."/>
            <person name="Vasconcelos V."/>
            <person name="Leao P.N."/>
        </authorList>
    </citation>
    <scope>NUCLEOTIDE SEQUENCE</scope>
    <source>
        <strain evidence="9">LEGE 06105</strain>
    </source>
</reference>
<dbReference type="SUPFAM" id="SSF52540">
    <property type="entry name" value="P-loop containing nucleoside triphosphate hydrolases"/>
    <property type="match status" value="1"/>
</dbReference>
<comment type="catalytic activity">
    <reaction evidence="1">
        <text>ATP + protein L-histidine = ADP + protein N-phospho-L-histidine.</text>
        <dbReference type="EC" id="2.7.13.3"/>
    </reaction>
</comment>
<keyword evidence="4" id="KW-0418">Kinase</keyword>
<evidence type="ECO:0000313" key="9">
    <source>
        <dbReference type="EMBL" id="MBE9211279.1"/>
    </source>
</evidence>
<evidence type="ECO:0000256" key="5">
    <source>
        <dbReference type="ARBA" id="ARBA00023012"/>
    </source>
</evidence>
<dbReference type="PROSITE" id="PS00108">
    <property type="entry name" value="PROTEIN_KINASE_ST"/>
    <property type="match status" value="1"/>
</dbReference>
<dbReference type="CDD" id="cd00082">
    <property type="entry name" value="HisKA"/>
    <property type="match status" value="1"/>
</dbReference>
<dbReference type="InterPro" id="IPR053159">
    <property type="entry name" value="Hybrid_Histidine_Kinase"/>
</dbReference>
<dbReference type="InterPro" id="IPR027417">
    <property type="entry name" value="P-loop_NTPase"/>
</dbReference>
<dbReference type="Gene3D" id="3.30.450.40">
    <property type="match status" value="1"/>
</dbReference>
<organism evidence="9 10">
    <name type="scientific">Plectonema cf. radiosum LEGE 06105</name>
    <dbReference type="NCBI Taxonomy" id="945769"/>
    <lineage>
        <taxon>Bacteria</taxon>
        <taxon>Bacillati</taxon>
        <taxon>Cyanobacteriota</taxon>
        <taxon>Cyanophyceae</taxon>
        <taxon>Oscillatoriophycideae</taxon>
        <taxon>Oscillatoriales</taxon>
        <taxon>Microcoleaceae</taxon>
        <taxon>Plectonema</taxon>
    </lineage>
</organism>
<dbReference type="PANTHER" id="PTHR43642">
    <property type="entry name" value="HYBRID SIGNAL TRANSDUCTION HISTIDINE KINASE G"/>
    <property type="match status" value="1"/>
</dbReference>
<dbReference type="GO" id="GO:0000155">
    <property type="term" value="F:phosphorelay sensor kinase activity"/>
    <property type="evidence" value="ECO:0007669"/>
    <property type="project" value="InterPro"/>
</dbReference>
<dbReference type="InterPro" id="IPR004358">
    <property type="entry name" value="Sig_transdc_His_kin-like_C"/>
</dbReference>
<dbReference type="GO" id="GO:0005524">
    <property type="term" value="F:ATP binding"/>
    <property type="evidence" value="ECO:0007669"/>
    <property type="project" value="InterPro"/>
</dbReference>
<dbReference type="Pfam" id="PF02518">
    <property type="entry name" value="HATPase_c"/>
    <property type="match status" value="1"/>
</dbReference>
<sequence length="1905" mass="215606">MILSSDIFPAICGYSIIEQIYSSSQTIVYRGVRRKDQKPVIIKLMGIEHPTSQQIIQFRHQYFITQNLDVPGIIKSYSLEKYGTSYAFVMEDFGGISLADEMDSWNYQKIRQTPDFLNYFLDIAIKIASALEQLHHHHIIHKDIKPDNILINPITKQVKITDFSIASVLSKEIQFLTNPGIIEGTLAYISPEQTGRMNRGIDYRSDYYSLGVTYFELLTGELPFNHQNPLDLIYSHISKHPPIEKIISSKASEIISNIICKLMAKNAEDRYQSALGLKHDLELCLNNLLNNKENHQIIETFELATKDISNHFIIPEKLYGREIEVQELLAAFDRVINHHQHHLEKSEIVKGVEMVLVKGDSGMGKTAVVNEIYKPVIREKGYFIQGKFHQLQQNIPFLGWVKALENLIEQLLSENDTQIKQWKASILSVLGDQAQVIINLIPALELIIGPQPKATELSGIAAQNRLNFLFHKFIQIFAIRKHPLVIFLDDLQWADAVSLSFIQLLMSENHIVNNLQTQRNNLGIKIPNFTSTNTNQNQNQNALLLIGSYRDNEVSITHPLYFTIGEIAKTSVKISSINLEPLDQNDIGILIAETLKCEVDSVIALTQAIFAKTKGNPFFIHQFLKSLYKDKAIKFNYQIGHWECDVANVRKLALTDDVVEFLALQIKRLPTYNQKILKFAACIGNKFDLQTLSTINETHPNDTITELWDSVIEGLILPIDKKNDSSNQDDPTTALIFDGASAYGDNQISLGHCNASQFKFIHDRVQQAAYSLIPESEKQQIHLKIGELLLNKTSATSWEKDIFEIVNQFNKALELIDVQQERNELAKMNLIAGRSAISSTAYQEALKYLTVGRELLVSNCWETEYELTLGLYEALAEVTYLISDFPASEEFIEVVLTQAKTLLEKVKVYEIKIQVYTSQNKLVKAISITREILKEFGVTFPEQPSQEDIQKELKKTAAIIGDRSIEELTNLPAITDANKLAIMRIASSMIPPTYIADQQLFSLIVLSQINLSVQYGSSYLSAFYYGCYAILLNSIMDDIETADKFGKLALNLVKKSDDKNIKTRTFYVLGAFIVHGKSHIKETLPLLLDAYQTALEIGSLDFVGYSAKEICQHYYFMGQELTAIEQQTQNYINTLETLKQSTTSNCCKIFQQSVHNLQSKNENPCILSGEAYNENQSIASMIEAKDISGLHYLYLHKLILCYWFEAYEQAQENATQAKLYLAGGAGFISIPNFHFYESLTALALYSQGESEQENLLTLVEANQIKLKKWAYYAPMNYLHKFYLVEAELYRVTDQYLEAIDCYELAISGAKENEYTHEEALANELAAKFYLKWGKQKIAKAYLDDAYHGYIRWGAKAKVKDLQKRYPQLLSHILLHKETDFHPQEKISGSKATRLPEISNRKSISGSNSTISAYLDLESVIKASQALSEQIKLEDLLSTLMEVITQNAGASKSALILNKNTKLDLELTAISCNSNTSSIFTELPCIPLESSTTVPVGLINYVKRTKETIGIDDTTIPNFLLADSYILSEKPKSILCIPIINQGKLFGILYLENKLTAGVFTRNRIKLLNLITNQAAISLKNAILYNNLVEAKEDLEHYNQSLEEKVARRTQEISDKNQILKQALQDLQSTQSHLIQTEKMSSLGQMVAGIAHEINNPVNFIHGNINHANQYVKDLLDLIAIYQQENTNYNSIVAKKSSEMDLDFIIEDLPKLLKSIEIGTSRIRTIILGLRNFSRLDEAEIKTVDIHEGIENTLMILQHRFKAKDSRPEIQIIKEYGQLSQISCYPGQLNQVFMNILSNAIDALEDSQTNHQTRENLIIRIVTEILNSNTARIRISDNGSGIEQKVKRRIFDPFFTTKPVGSGTGLGLSISYQIIVDKHKGQLICNSTVGEGTEFIIDIPMQLCHQ</sequence>
<evidence type="ECO:0000259" key="8">
    <source>
        <dbReference type="PROSITE" id="PS50109"/>
    </source>
</evidence>
<dbReference type="InterPro" id="IPR003661">
    <property type="entry name" value="HisK_dim/P_dom"/>
</dbReference>
<dbReference type="Proteomes" id="UP000620559">
    <property type="component" value="Unassembled WGS sequence"/>
</dbReference>
<dbReference type="PROSITE" id="PS50109">
    <property type="entry name" value="HIS_KIN"/>
    <property type="match status" value="1"/>
</dbReference>
<feature type="coiled-coil region" evidence="6">
    <location>
        <begin position="1580"/>
        <end position="1629"/>
    </location>
</feature>
<dbReference type="EC" id="2.7.13.3" evidence="2"/>
<dbReference type="SMART" id="SM00387">
    <property type="entry name" value="HATPase_c"/>
    <property type="match status" value="1"/>
</dbReference>
<dbReference type="EMBL" id="JADEWL010000002">
    <property type="protein sequence ID" value="MBE9211279.1"/>
    <property type="molecule type" value="Genomic_DNA"/>
</dbReference>
<accession>A0A8J7F507</accession>
<dbReference type="InterPro" id="IPR000719">
    <property type="entry name" value="Prot_kinase_dom"/>
</dbReference>